<evidence type="ECO:0000259" key="5">
    <source>
        <dbReference type="SMART" id="SM00382"/>
    </source>
</evidence>
<accession>A0A411WYE2</accession>
<reference evidence="7 8" key="2">
    <citation type="submission" date="2019-02" db="EMBL/GenBank/DDBJ databases">
        <title>Draft Genome Sequences of Six Type Strains of the Genus Massilia.</title>
        <authorList>
            <person name="Miess H."/>
            <person name="Frediansyhah A."/>
            <person name="Gross H."/>
        </authorList>
    </citation>
    <scope>NUCLEOTIDE SEQUENCE [LARGE SCALE GENOMIC DNA]</scope>
    <source>
        <strain evidence="7 8">DSM 17472</strain>
    </source>
</reference>
<reference evidence="6" key="3">
    <citation type="submission" date="2022-12" db="EMBL/GenBank/DDBJ databases">
        <authorList>
            <person name="Sun Q."/>
            <person name="Kim S."/>
        </authorList>
    </citation>
    <scope>NUCLEOTIDE SEQUENCE</scope>
    <source>
        <strain evidence="6">KCTC 12343</strain>
    </source>
</reference>
<dbReference type="GO" id="GO:0005524">
    <property type="term" value="F:ATP binding"/>
    <property type="evidence" value="ECO:0007669"/>
    <property type="project" value="UniProtKB-KW"/>
</dbReference>
<evidence type="ECO:0000256" key="1">
    <source>
        <dbReference type="ARBA" id="ARBA00006914"/>
    </source>
</evidence>
<evidence type="ECO:0000313" key="7">
    <source>
        <dbReference type="EMBL" id="QBI01729.1"/>
    </source>
</evidence>
<dbReference type="Gene3D" id="3.40.50.300">
    <property type="entry name" value="P-loop containing nucleotide triphosphate hydrolases"/>
    <property type="match status" value="1"/>
</dbReference>
<feature type="domain" description="AAA+ ATPase" evidence="5">
    <location>
        <begin position="526"/>
        <end position="658"/>
    </location>
</feature>
<dbReference type="Proteomes" id="UP000292307">
    <property type="component" value="Chromosome"/>
</dbReference>
<feature type="region of interest" description="Disordered" evidence="4">
    <location>
        <begin position="1"/>
        <end position="28"/>
    </location>
</feature>
<dbReference type="CDD" id="cd19481">
    <property type="entry name" value="RecA-like_protease"/>
    <property type="match status" value="1"/>
</dbReference>
<proteinExistence type="inferred from homology"/>
<name>A0A411WYE2_9BURK</name>
<dbReference type="InterPro" id="IPR027417">
    <property type="entry name" value="P-loop_NTPase"/>
</dbReference>
<feature type="compositionally biased region" description="Low complexity" evidence="4">
    <location>
        <begin position="8"/>
        <end position="28"/>
    </location>
</feature>
<organism evidence="6 9">
    <name type="scientific">Pseudoduganella albidiflava</name>
    <dbReference type="NCBI Taxonomy" id="321983"/>
    <lineage>
        <taxon>Bacteria</taxon>
        <taxon>Pseudomonadati</taxon>
        <taxon>Pseudomonadota</taxon>
        <taxon>Betaproteobacteria</taxon>
        <taxon>Burkholderiales</taxon>
        <taxon>Oxalobacteraceae</taxon>
        <taxon>Telluria group</taxon>
        <taxon>Pseudoduganella</taxon>
    </lineage>
</organism>
<keyword evidence="8" id="KW-1185">Reference proteome</keyword>
<dbReference type="OrthoDB" id="9802352at2"/>
<evidence type="ECO:0000313" key="6">
    <source>
        <dbReference type="EMBL" id="GGY40137.1"/>
    </source>
</evidence>
<dbReference type="EMBL" id="CP036401">
    <property type="protein sequence ID" value="QBI01729.1"/>
    <property type="molecule type" value="Genomic_DNA"/>
</dbReference>
<sequence length="754" mass="80420">MTLPPPAAARHAAPPADPAGAPEVVAAAKPSAAPASAVAVGPGPEPAAEPATFTRGLSAQEPFAAYWLGQVTLRLRREICWLWRERDWQAATDLPASALPPPVDRALAALDQLRYEHDKQAFFAGDVTARHLSDRIGTAAPPQLDGHARRGSFGWVARELDLEPVECFVLAVALLPVLDSAAGHVIACCLNEPSRTAPSFALAQRLWDDPGALVRCFDPAHSLLRHGLLAGGGPIDWQAPLSVPPLVARELLFAGAPLPAALEAIAAEELPESPAAAAMARAAALVTNIGAQAPRRGMRIVPVIGVRGAPLAEVAAACTALAGVRTVQPSPALPPEQLAQALSAAWLRGHAVYLPAGLLADPGGHDGALRPLPLPGLPLAVFVGGHERAALRGLGANGPAEVMPALVVPALGYRERLAAWQRALPQAGPLLPELARRFRYERTAIARVGAELAALETPPGEAEMLAAARADLDLGTLAQPVTPRFSRDELMLAPPQARQIDEIVAAMAALTRVHYEWGTARAWNEGGLTALFAGPPGTGKTMAAEAIAAALDLPLYRIDLSQVVDKYIGETEKNLRRLFDAADSADVILFFDEADALFGRRTEVKDAHDRYANLEISYLLERMERFKGLALLATNRKKDVDEAFLRRLRFVVEFPLPEAPVRAHIWRSVIPPGVDASALDIEFLAKRFALAGGHIRAIVFQACLQSAAEGAPRRLTMEAVVLAVQREYEKLDRANSLDQFGPYAALVAEQRIVR</sequence>
<dbReference type="AlphaFoldDB" id="A0A411WYE2"/>
<reference evidence="6" key="1">
    <citation type="journal article" date="2014" name="Int. J. Syst. Evol. Microbiol.">
        <title>Complete genome sequence of Corynebacterium casei LMG S-19264T (=DSM 44701T), isolated from a smear-ripened cheese.</title>
        <authorList>
            <consortium name="US DOE Joint Genome Institute (JGI-PGF)"/>
            <person name="Walter F."/>
            <person name="Albersmeier A."/>
            <person name="Kalinowski J."/>
            <person name="Ruckert C."/>
        </authorList>
    </citation>
    <scope>NUCLEOTIDE SEQUENCE</scope>
    <source>
        <strain evidence="6">KCTC 12343</strain>
    </source>
</reference>
<comment type="similarity">
    <text evidence="1">Belongs to the AAA ATPase family.</text>
</comment>
<dbReference type="InterPro" id="IPR003959">
    <property type="entry name" value="ATPase_AAA_core"/>
</dbReference>
<keyword evidence="2" id="KW-0547">Nucleotide-binding</keyword>
<protein>
    <submittedName>
        <fullName evidence="7">ATP-binding protein</fullName>
    </submittedName>
</protein>
<dbReference type="RefSeq" id="WP_131145849.1">
    <property type="nucleotide sequence ID" value="NZ_BMWV01000004.1"/>
</dbReference>
<dbReference type="EMBL" id="BMWV01000004">
    <property type="protein sequence ID" value="GGY40137.1"/>
    <property type="molecule type" value="Genomic_DNA"/>
</dbReference>
<dbReference type="Proteomes" id="UP000628442">
    <property type="component" value="Unassembled WGS sequence"/>
</dbReference>
<evidence type="ECO:0000256" key="3">
    <source>
        <dbReference type="ARBA" id="ARBA00022840"/>
    </source>
</evidence>
<evidence type="ECO:0000256" key="2">
    <source>
        <dbReference type="ARBA" id="ARBA00022741"/>
    </source>
</evidence>
<evidence type="ECO:0000313" key="9">
    <source>
        <dbReference type="Proteomes" id="UP000628442"/>
    </source>
</evidence>
<dbReference type="PANTHER" id="PTHR23073">
    <property type="entry name" value="26S PROTEASOME REGULATORY SUBUNIT"/>
    <property type="match status" value="1"/>
</dbReference>
<evidence type="ECO:0000313" key="8">
    <source>
        <dbReference type="Proteomes" id="UP000292307"/>
    </source>
</evidence>
<dbReference type="InterPro" id="IPR003593">
    <property type="entry name" value="AAA+_ATPase"/>
</dbReference>
<gene>
    <name evidence="7" type="ORF">EYF70_13375</name>
    <name evidence="6" type="ORF">GCM10007387_22890</name>
</gene>
<dbReference type="Pfam" id="PF00004">
    <property type="entry name" value="AAA"/>
    <property type="match status" value="1"/>
</dbReference>
<dbReference type="InterPro" id="IPR050221">
    <property type="entry name" value="26S_Proteasome_ATPase"/>
</dbReference>
<dbReference type="GO" id="GO:0016887">
    <property type="term" value="F:ATP hydrolysis activity"/>
    <property type="evidence" value="ECO:0007669"/>
    <property type="project" value="InterPro"/>
</dbReference>
<dbReference type="SUPFAM" id="SSF52540">
    <property type="entry name" value="P-loop containing nucleoside triphosphate hydrolases"/>
    <property type="match status" value="1"/>
</dbReference>
<keyword evidence="3 7" id="KW-0067">ATP-binding</keyword>
<dbReference type="SMART" id="SM00382">
    <property type="entry name" value="AAA"/>
    <property type="match status" value="1"/>
</dbReference>
<evidence type="ECO:0000256" key="4">
    <source>
        <dbReference type="SAM" id="MobiDB-lite"/>
    </source>
</evidence>